<reference evidence="7 8" key="1">
    <citation type="journal article" date="2016" name="Nat. Commun.">
        <title>Thousands of microbial genomes shed light on interconnected biogeochemical processes in an aquifer system.</title>
        <authorList>
            <person name="Anantharaman K."/>
            <person name="Brown C.T."/>
            <person name="Hug L.A."/>
            <person name="Sharon I."/>
            <person name="Castelle C.J."/>
            <person name="Probst A.J."/>
            <person name="Thomas B.C."/>
            <person name="Singh A."/>
            <person name="Wilkins M.J."/>
            <person name="Karaoz U."/>
            <person name="Brodie E.L."/>
            <person name="Williams K.H."/>
            <person name="Hubbard S.S."/>
            <person name="Banfield J.F."/>
        </authorList>
    </citation>
    <scope>NUCLEOTIDE SEQUENCE [LARGE SCALE GENOMIC DNA]</scope>
</reference>
<dbReference type="Proteomes" id="UP000179023">
    <property type="component" value="Unassembled WGS sequence"/>
</dbReference>
<evidence type="ECO:0000313" key="7">
    <source>
        <dbReference type="EMBL" id="OHA00043.1"/>
    </source>
</evidence>
<name>A0A1G2KKU0_9BACT</name>
<evidence type="ECO:0000256" key="4">
    <source>
        <dbReference type="ARBA" id="ARBA00022989"/>
    </source>
</evidence>
<dbReference type="EMBL" id="MHQI01000029">
    <property type="protein sequence ID" value="OHA00043.1"/>
    <property type="molecule type" value="Genomic_DNA"/>
</dbReference>
<evidence type="ECO:0000256" key="1">
    <source>
        <dbReference type="ARBA" id="ARBA00004167"/>
    </source>
</evidence>
<dbReference type="PROSITE" id="PS00409">
    <property type="entry name" value="PROKAR_NTER_METHYL"/>
    <property type="match status" value="1"/>
</dbReference>
<evidence type="ECO:0000256" key="3">
    <source>
        <dbReference type="ARBA" id="ARBA00022692"/>
    </source>
</evidence>
<gene>
    <name evidence="7" type="ORF">A3C07_04160</name>
</gene>
<dbReference type="Gene3D" id="3.30.700.10">
    <property type="entry name" value="Glycoprotein, Type 4 Pilin"/>
    <property type="match status" value="1"/>
</dbReference>
<evidence type="ECO:0008006" key="9">
    <source>
        <dbReference type="Google" id="ProtNLM"/>
    </source>
</evidence>
<dbReference type="AlphaFoldDB" id="A0A1G2KKU0"/>
<keyword evidence="3 6" id="KW-0812">Transmembrane</keyword>
<sequence length="130" mass="13157">MKNTKGFTLIELVMVILVLGILAIMAIPKFTNLTVSANNAAEQGVVGAVRAGIATYIAANNGTLPPNLDTAAVGACTDLNICFGTVLTDGVAGGGWSKATATTYTQLGNNTSTYTHTVGTGAFLCTATCP</sequence>
<dbReference type="STRING" id="1802270.A3C07_04160"/>
<proteinExistence type="predicted"/>
<accession>A0A1G2KKU0</accession>
<dbReference type="PANTHER" id="PTHR30093:SF44">
    <property type="entry name" value="TYPE II SECRETION SYSTEM CORE PROTEIN G"/>
    <property type="match status" value="1"/>
</dbReference>
<comment type="subcellular location">
    <subcellularLocation>
        <location evidence="1">Membrane</location>
        <topology evidence="1">Single-pass membrane protein</topology>
    </subcellularLocation>
</comment>
<dbReference type="GO" id="GO:0016020">
    <property type="term" value="C:membrane"/>
    <property type="evidence" value="ECO:0007669"/>
    <property type="project" value="UniProtKB-SubCell"/>
</dbReference>
<evidence type="ECO:0000256" key="6">
    <source>
        <dbReference type="SAM" id="Phobius"/>
    </source>
</evidence>
<dbReference type="PANTHER" id="PTHR30093">
    <property type="entry name" value="GENERAL SECRETION PATHWAY PROTEIN G"/>
    <property type="match status" value="1"/>
</dbReference>
<keyword evidence="4 6" id="KW-1133">Transmembrane helix</keyword>
<dbReference type="InterPro" id="IPR012902">
    <property type="entry name" value="N_methyl_site"/>
</dbReference>
<dbReference type="NCBIfam" id="TIGR02532">
    <property type="entry name" value="IV_pilin_GFxxxE"/>
    <property type="match status" value="1"/>
</dbReference>
<organism evidence="7 8">
    <name type="scientific">Candidatus Sungbacteria bacterium RIFCSPHIGHO2_02_FULL_47_11</name>
    <dbReference type="NCBI Taxonomy" id="1802270"/>
    <lineage>
        <taxon>Bacteria</taxon>
        <taxon>Candidatus Sungiibacteriota</taxon>
    </lineage>
</organism>
<evidence type="ECO:0000256" key="2">
    <source>
        <dbReference type="ARBA" id="ARBA00022481"/>
    </source>
</evidence>
<evidence type="ECO:0000256" key="5">
    <source>
        <dbReference type="ARBA" id="ARBA00023136"/>
    </source>
</evidence>
<dbReference type="Pfam" id="PF07963">
    <property type="entry name" value="N_methyl"/>
    <property type="match status" value="1"/>
</dbReference>
<evidence type="ECO:0000313" key="8">
    <source>
        <dbReference type="Proteomes" id="UP000179023"/>
    </source>
</evidence>
<keyword evidence="2" id="KW-0488">Methylation</keyword>
<dbReference type="InterPro" id="IPR045584">
    <property type="entry name" value="Pilin-like"/>
</dbReference>
<keyword evidence="5 6" id="KW-0472">Membrane</keyword>
<comment type="caution">
    <text evidence="7">The sequence shown here is derived from an EMBL/GenBank/DDBJ whole genome shotgun (WGS) entry which is preliminary data.</text>
</comment>
<feature type="transmembrane region" description="Helical" evidence="6">
    <location>
        <begin position="7"/>
        <end position="27"/>
    </location>
</feature>
<protein>
    <recommendedName>
        <fullName evidence="9">Type II secretion system protein GspG C-terminal domain-containing protein</fullName>
    </recommendedName>
</protein>
<dbReference type="SUPFAM" id="SSF54523">
    <property type="entry name" value="Pili subunits"/>
    <property type="match status" value="1"/>
</dbReference>